<protein>
    <submittedName>
        <fullName evidence="4">DUF4179 domain-containing protein</fullName>
    </submittedName>
</protein>
<feature type="transmembrane region" description="Helical" evidence="1">
    <location>
        <begin position="49"/>
        <end position="68"/>
    </location>
</feature>
<accession>A0A934I0B4</accession>
<dbReference type="InterPro" id="IPR025436">
    <property type="entry name" value="DUF4179"/>
</dbReference>
<dbReference type="Pfam" id="PF13786">
    <property type="entry name" value="DUF4179"/>
    <property type="match status" value="1"/>
</dbReference>
<dbReference type="Pfam" id="PF18705">
    <property type="entry name" value="DUF5643"/>
    <property type="match status" value="1"/>
</dbReference>
<feature type="domain" description="DUF4179" evidence="2">
    <location>
        <begin position="47"/>
        <end position="133"/>
    </location>
</feature>
<keyword evidence="1" id="KW-0812">Transmembrane</keyword>
<dbReference type="Gene3D" id="2.60.40.1630">
    <property type="entry name" value="bacillus anthracis domain"/>
    <property type="match status" value="1"/>
</dbReference>
<name>A0A934I0B4_9CLOT</name>
<comment type="caution">
    <text evidence="4">The sequence shown here is derived from an EMBL/GenBank/DDBJ whole genome shotgun (WGS) entry which is preliminary data.</text>
</comment>
<dbReference type="InterPro" id="IPR040680">
    <property type="entry name" value="DUF5643"/>
</dbReference>
<keyword evidence="1" id="KW-1133">Transmembrane helix</keyword>
<dbReference type="EMBL" id="JAEEGB010000026">
    <property type="protein sequence ID" value="MBI6874479.1"/>
    <property type="molecule type" value="Genomic_DNA"/>
</dbReference>
<gene>
    <name evidence="4" type="ORF">I6U51_17540</name>
</gene>
<feature type="domain" description="DUF5643" evidence="3">
    <location>
        <begin position="233"/>
        <end position="343"/>
    </location>
</feature>
<evidence type="ECO:0000313" key="5">
    <source>
        <dbReference type="Proteomes" id="UP000622687"/>
    </source>
</evidence>
<evidence type="ECO:0000259" key="2">
    <source>
        <dbReference type="Pfam" id="PF13786"/>
    </source>
</evidence>
<evidence type="ECO:0000313" key="4">
    <source>
        <dbReference type="EMBL" id="MBI6874479.1"/>
    </source>
</evidence>
<dbReference type="RefSeq" id="WP_211143853.1">
    <property type="nucleotide sequence ID" value="NZ_JAEEGB010000026.1"/>
</dbReference>
<proteinExistence type="predicted"/>
<keyword evidence="5" id="KW-1185">Reference proteome</keyword>
<evidence type="ECO:0000259" key="3">
    <source>
        <dbReference type="Pfam" id="PF18705"/>
    </source>
</evidence>
<dbReference type="Gene3D" id="2.60.40.1640">
    <property type="entry name" value="Conserved domain protein"/>
    <property type="match status" value="1"/>
</dbReference>
<reference evidence="4" key="1">
    <citation type="submission" date="2020-12" db="EMBL/GenBank/DDBJ databases">
        <title>Clostridium thailandense sp. nov., a novel acetogenic bacterium isolated from peat land soil in Thailand.</title>
        <authorList>
            <person name="Chaikitkaew S."/>
            <person name="Birkeland N.K."/>
        </authorList>
    </citation>
    <scope>NUCLEOTIDE SEQUENCE</scope>
    <source>
        <strain evidence="4">DSM 17425</strain>
    </source>
</reference>
<organism evidence="4 5">
    <name type="scientific">Clostridium aciditolerans</name>
    <dbReference type="NCBI Taxonomy" id="339861"/>
    <lineage>
        <taxon>Bacteria</taxon>
        <taxon>Bacillati</taxon>
        <taxon>Bacillota</taxon>
        <taxon>Clostridia</taxon>
        <taxon>Eubacteriales</taxon>
        <taxon>Clostridiaceae</taxon>
        <taxon>Clostridium</taxon>
    </lineage>
</organism>
<evidence type="ECO:0000256" key="1">
    <source>
        <dbReference type="SAM" id="Phobius"/>
    </source>
</evidence>
<dbReference type="Proteomes" id="UP000622687">
    <property type="component" value="Unassembled WGS sequence"/>
</dbReference>
<dbReference type="AlphaFoldDB" id="A0A934I0B4"/>
<sequence length="467" mass="53832">MKDIYDLLNYVEVDLEEYDETQLNDLERKKIKKKLQHSIKNKRYNFRRIIKYVAISLAILTLIGIATFKANPTFARTIPLIGTLIKNSYGYNTNEFDKYTSVINKTIEKNGLKVTLDEVVLDDNSLIIASTFKNNEKLPKSSLPATMSLQLFINGKLINVSGGGGGSQFIDDYTYVAVNKLDVHNIKIPNNVNIKIVYENFVIYQKNQKDFKTINGPWEFEFNVSKNEIQNKTNTIKINKNLKFKDIDMDIKNITITPISTTIFFDFKRDMPVDSMCDPLYFIITDDKGRYLRYTGGYFLPNKDKINYDNKETPSFLSFSAVPSDSKKLYITPYYDSFNSKPTEPMLYSDDLPIILKQNNESKITISNVQRKNGKIYVDYRAEGICFGIPGNLLYLYDDNKKELDIEDVGNSRKIDNNKDIITKIFKDRNGGNIYVGTLNMKDVIILKDSKVITPSFLHTNLLFYLQ</sequence>
<keyword evidence="1" id="KW-0472">Membrane</keyword>